<feature type="domain" description="PAS" evidence="12">
    <location>
        <begin position="496"/>
        <end position="569"/>
    </location>
</feature>
<dbReference type="SMART" id="SM00304">
    <property type="entry name" value="HAMP"/>
    <property type="match status" value="1"/>
</dbReference>
<dbReference type="Pfam" id="PF02518">
    <property type="entry name" value="HATPase_c"/>
    <property type="match status" value="1"/>
</dbReference>
<dbReference type="Gene3D" id="3.30.450.20">
    <property type="entry name" value="PAS domain"/>
    <property type="match status" value="4"/>
</dbReference>
<evidence type="ECO:0000256" key="3">
    <source>
        <dbReference type="ARBA" id="ARBA00012438"/>
    </source>
</evidence>
<dbReference type="SUPFAM" id="SSF55785">
    <property type="entry name" value="PYP-like sensor domain (PAS domain)"/>
    <property type="match status" value="4"/>
</dbReference>
<dbReference type="InterPro" id="IPR013655">
    <property type="entry name" value="PAS_fold_3"/>
</dbReference>
<accession>A0ABV7HAI6</accession>
<dbReference type="SMART" id="SM00091">
    <property type="entry name" value="PAS"/>
    <property type="match status" value="3"/>
</dbReference>
<name>A0ABV7HAI6_9GAMM</name>
<keyword evidence="4 7" id="KW-0597">Phosphoprotein</keyword>
<feature type="domain" description="Response regulatory" evidence="11">
    <location>
        <begin position="1134"/>
        <end position="1257"/>
    </location>
</feature>
<dbReference type="Pfam" id="PF00072">
    <property type="entry name" value="Response_reg"/>
    <property type="match status" value="2"/>
</dbReference>
<feature type="domain" description="PAC" evidence="13">
    <location>
        <begin position="573"/>
        <end position="626"/>
    </location>
</feature>
<feature type="domain" description="PAS" evidence="12">
    <location>
        <begin position="368"/>
        <end position="442"/>
    </location>
</feature>
<dbReference type="InterPro" id="IPR003594">
    <property type="entry name" value="HATPase_dom"/>
</dbReference>
<dbReference type="PRINTS" id="PR00344">
    <property type="entry name" value="BCTRLSENSOR"/>
</dbReference>
<evidence type="ECO:0000256" key="9">
    <source>
        <dbReference type="SAM" id="Phobius"/>
    </source>
</evidence>
<dbReference type="SMART" id="SM00086">
    <property type="entry name" value="PAC"/>
    <property type="match status" value="4"/>
</dbReference>
<dbReference type="CDD" id="cd17546">
    <property type="entry name" value="REC_hyHK_CKI1_RcsC-like"/>
    <property type="match status" value="2"/>
</dbReference>
<feature type="region of interest" description="Disordered" evidence="8">
    <location>
        <begin position="1305"/>
        <end position="1329"/>
    </location>
</feature>
<comment type="subcellular location">
    <subcellularLocation>
        <location evidence="2">Membrane</location>
    </subcellularLocation>
</comment>
<dbReference type="SUPFAM" id="SSF47384">
    <property type="entry name" value="Homodimeric domain of signal transducing histidine kinase"/>
    <property type="match status" value="1"/>
</dbReference>
<evidence type="ECO:0000313" key="15">
    <source>
        <dbReference type="EMBL" id="MFC3149410.1"/>
    </source>
</evidence>
<dbReference type="PANTHER" id="PTHR45339:SF5">
    <property type="entry name" value="HISTIDINE KINASE"/>
    <property type="match status" value="1"/>
</dbReference>
<evidence type="ECO:0000256" key="6">
    <source>
        <dbReference type="ARBA" id="ARBA00022777"/>
    </source>
</evidence>
<keyword evidence="9" id="KW-0812">Transmembrane</keyword>
<dbReference type="InterPro" id="IPR036890">
    <property type="entry name" value="HATPase_C_sf"/>
</dbReference>
<dbReference type="SUPFAM" id="SSF158472">
    <property type="entry name" value="HAMP domain-like"/>
    <property type="match status" value="1"/>
</dbReference>
<dbReference type="Gene3D" id="1.10.287.130">
    <property type="match status" value="1"/>
</dbReference>
<comment type="caution">
    <text evidence="15">The sequence shown here is derived from an EMBL/GenBank/DDBJ whole genome shotgun (WGS) entry which is preliminary data.</text>
</comment>
<evidence type="ECO:0000259" key="10">
    <source>
        <dbReference type="PROSITE" id="PS50109"/>
    </source>
</evidence>
<dbReference type="InterPro" id="IPR011006">
    <property type="entry name" value="CheY-like_superfamily"/>
</dbReference>
<evidence type="ECO:0000313" key="16">
    <source>
        <dbReference type="Proteomes" id="UP001595476"/>
    </source>
</evidence>
<dbReference type="SMART" id="SM00448">
    <property type="entry name" value="REC"/>
    <property type="match status" value="2"/>
</dbReference>
<dbReference type="CDD" id="cd06225">
    <property type="entry name" value="HAMP"/>
    <property type="match status" value="1"/>
</dbReference>
<dbReference type="Gene3D" id="3.40.50.2300">
    <property type="match status" value="2"/>
</dbReference>
<feature type="domain" description="PAC" evidence="13">
    <location>
        <begin position="825"/>
        <end position="876"/>
    </location>
</feature>
<dbReference type="SUPFAM" id="SSF52172">
    <property type="entry name" value="CheY-like"/>
    <property type="match status" value="2"/>
</dbReference>
<dbReference type="RefSeq" id="WP_386714286.1">
    <property type="nucleotide sequence ID" value="NZ_JBHRSZ010000001.1"/>
</dbReference>
<feature type="domain" description="PAC" evidence="13">
    <location>
        <begin position="697"/>
        <end position="749"/>
    </location>
</feature>
<keyword evidence="9" id="KW-1133">Transmembrane helix</keyword>
<feature type="modified residue" description="4-aspartylphosphate" evidence="7">
    <location>
        <position position="1190"/>
    </location>
</feature>
<keyword evidence="16" id="KW-1185">Reference proteome</keyword>
<feature type="domain" description="PAS" evidence="12">
    <location>
        <begin position="623"/>
        <end position="677"/>
    </location>
</feature>
<dbReference type="InterPro" id="IPR035965">
    <property type="entry name" value="PAS-like_dom_sf"/>
</dbReference>
<protein>
    <recommendedName>
        <fullName evidence="3">histidine kinase</fullName>
        <ecNumber evidence="3">2.7.13.3</ecNumber>
    </recommendedName>
</protein>
<evidence type="ECO:0000256" key="1">
    <source>
        <dbReference type="ARBA" id="ARBA00000085"/>
    </source>
</evidence>
<feature type="domain" description="PAC" evidence="13">
    <location>
        <begin position="445"/>
        <end position="495"/>
    </location>
</feature>
<dbReference type="Gene3D" id="3.30.565.10">
    <property type="entry name" value="Histidine kinase-like ATPase, C-terminal domain"/>
    <property type="match status" value="1"/>
</dbReference>
<evidence type="ECO:0000259" key="11">
    <source>
        <dbReference type="PROSITE" id="PS50110"/>
    </source>
</evidence>
<dbReference type="PROSITE" id="PS50885">
    <property type="entry name" value="HAMP"/>
    <property type="match status" value="1"/>
</dbReference>
<feature type="domain" description="Response regulatory" evidence="11">
    <location>
        <begin position="1352"/>
        <end position="1475"/>
    </location>
</feature>
<dbReference type="SUPFAM" id="SSF55874">
    <property type="entry name" value="ATPase domain of HSP90 chaperone/DNA topoisomerase II/histidine kinase"/>
    <property type="match status" value="1"/>
</dbReference>
<comment type="catalytic activity">
    <reaction evidence="1">
        <text>ATP + protein L-histidine = ADP + protein N-phospho-L-histidine.</text>
        <dbReference type="EC" id="2.7.13.3"/>
    </reaction>
</comment>
<dbReference type="NCBIfam" id="TIGR00229">
    <property type="entry name" value="sensory_box"/>
    <property type="match status" value="3"/>
</dbReference>
<dbReference type="PROSITE" id="PS50113">
    <property type="entry name" value="PAC"/>
    <property type="match status" value="4"/>
</dbReference>
<sequence length="1476" mass="165976">MSLNRLNLGHKLVLIFIICIFPCVFLASYFISHNTKELLISETNRFVQVTLQNTYNRIEQQLLAVQSSAKIVAAGPVFSDALAQKNYQGLDDKLNAIAATYPELFYLAILDSDKKAVAVNNRDFYTNQLTPRELLGKDFSESPLTTHFHPQLPSMGIPGDDSYFGLISIHDQRKAQWFSAPIIKDGTTIGWVLLAYRFEEFITAALDHVVKRLQTYEYPVIGGHLVDESGVNFAGARQDHSEYLEQERSLYLGGKRLLLEIYFDTDKLTAPLRNQNLIVMTTVIPLVLVLVLGVFWASNRLILQRIRNLFEGAKAFGSGQFDYRIVDQGDDEITSLATAFNDMGTALGKYKENMESLVSERTAEAEESSKYLSSVLNHAAEAIITVDERGLIQSFNKTAEEVFGYSYEEIQQQHIKCLMPEHLRSNSNEELLKYFNRVHMGTSHNVQELRACRKSGEVFPIELAISEVASAKGNFYTGLIRDISEKKRVEKEMTENKERLELVVDSTAVGIWDWSVQTGDVQFNRRWAEIVGYELEELEPLSIQTWMDLAHPDDLPESERLLNAHWSGETDRYVCEARMKHKDGHWVWILDTGRVVEWGENNEPLRMVGTHLDITERKKVELELIRFSRIANQTDNAVLLTGTDGIVSWVNPSFTRITGYNQQTLVGKDIKDIFQSDYVADEDFHQIITNIREGQAFALELQNVNALGERYWLDLRSSPLTDENEVLQGFVIIAVDITQQKEADVKLARQQELLEQMSLQARIGAWEYDVVSGVLYWSNMTKYIHEVQDSYQPTLSSALLFYKEGISRERIQTVVKEAIETGEPWNEEFQLVTDQGREIWVQSTGRAEFSGTQCVRLFGSFQDIDRRVKVQQELAEAKEQAEEAAVAKSRFLASMSHEIRTPMNGVLGMLGLLEKSPLTKEQVHHVRLAKSSGESLLYLINDILDFSKVEAGKLDLEIIEFDLRAMLGDFAESIAQKAQEKGVELVLDVTDIHHSKVKGDPGRLRQVLVNLVGNAIKFTHAGEIIIRVALHDLDLSPNKLRMEASVQDTGIGIPTDRLNTLFDSFTQVDASTTRKYGGTGLGLAITKQLCELMQGSIAVDKTMTEGSRFVFDIELESCNEARIVVPSLSIKDRHILVVDDNETNCEVLRKQLELWGAQVIAVSDGIAALRTLEERLLASELPAFDVVFVDLHMPFIDGIEFAKRIRSNSQFDALKLILMTAISNRGDAKFFAELGYQAYFPKPTTTSDLFSALAVVLDDGDAMKNADPLVTHHYLHELKASEASPVPDESDQTDVVEVSKTAAIDQVSKQSERDETVNEESQSDPKVSEEVISGEVISESHTDETRWPDTTRLLLVEDNYINQAVAQGILEGLGLTCDIAGNGIEAIAALHQAPEDAPYTLVFMDCQMPEMDGYQATTEIRNGAAGERFKDISIVAMTANAMKGDREKCLQAGMNDYLSKPVDDVKLKQMLKTWLL</sequence>
<dbReference type="InterPro" id="IPR001789">
    <property type="entry name" value="Sig_transdc_resp-reg_receiver"/>
</dbReference>
<gene>
    <name evidence="15" type="ORF">ACFOEK_00030</name>
</gene>
<evidence type="ECO:0000256" key="2">
    <source>
        <dbReference type="ARBA" id="ARBA00004370"/>
    </source>
</evidence>
<dbReference type="InterPro" id="IPR000014">
    <property type="entry name" value="PAS"/>
</dbReference>
<dbReference type="CDD" id="cd00082">
    <property type="entry name" value="HisKA"/>
    <property type="match status" value="1"/>
</dbReference>
<dbReference type="PANTHER" id="PTHR45339">
    <property type="entry name" value="HYBRID SIGNAL TRANSDUCTION HISTIDINE KINASE J"/>
    <property type="match status" value="1"/>
</dbReference>
<proteinExistence type="predicted"/>
<reference evidence="16" key="1">
    <citation type="journal article" date="2019" name="Int. J. Syst. Evol. Microbiol.">
        <title>The Global Catalogue of Microorganisms (GCM) 10K type strain sequencing project: providing services to taxonomists for standard genome sequencing and annotation.</title>
        <authorList>
            <consortium name="The Broad Institute Genomics Platform"/>
            <consortium name="The Broad Institute Genome Sequencing Center for Infectious Disease"/>
            <person name="Wu L."/>
            <person name="Ma J."/>
        </authorList>
    </citation>
    <scope>NUCLEOTIDE SEQUENCE [LARGE SCALE GENOMIC DNA]</scope>
    <source>
        <strain evidence="16">KCTC 52438</strain>
    </source>
</reference>
<dbReference type="CDD" id="cd16922">
    <property type="entry name" value="HATPase_EvgS-ArcB-TorS-like"/>
    <property type="match status" value="1"/>
</dbReference>
<evidence type="ECO:0000256" key="8">
    <source>
        <dbReference type="SAM" id="MobiDB-lite"/>
    </source>
</evidence>
<keyword evidence="9" id="KW-0472">Membrane</keyword>
<dbReference type="Pfam" id="PF00512">
    <property type="entry name" value="HisKA"/>
    <property type="match status" value="1"/>
</dbReference>
<evidence type="ECO:0000256" key="5">
    <source>
        <dbReference type="ARBA" id="ARBA00022679"/>
    </source>
</evidence>
<dbReference type="CDD" id="cd00130">
    <property type="entry name" value="PAS"/>
    <property type="match status" value="3"/>
</dbReference>
<dbReference type="PROSITE" id="PS50110">
    <property type="entry name" value="RESPONSE_REGULATORY"/>
    <property type="match status" value="2"/>
</dbReference>
<dbReference type="Pfam" id="PF13426">
    <property type="entry name" value="PAS_9"/>
    <property type="match status" value="3"/>
</dbReference>
<dbReference type="InterPro" id="IPR003660">
    <property type="entry name" value="HAMP_dom"/>
</dbReference>
<dbReference type="InterPro" id="IPR036097">
    <property type="entry name" value="HisK_dim/P_sf"/>
</dbReference>
<feature type="domain" description="HAMP" evidence="14">
    <location>
        <begin position="300"/>
        <end position="352"/>
    </location>
</feature>
<dbReference type="SMART" id="SM00388">
    <property type="entry name" value="HisKA"/>
    <property type="match status" value="1"/>
</dbReference>
<feature type="transmembrane region" description="Helical" evidence="9">
    <location>
        <begin position="12"/>
        <end position="31"/>
    </location>
</feature>
<dbReference type="Gene3D" id="6.10.340.10">
    <property type="match status" value="1"/>
</dbReference>
<dbReference type="InterPro" id="IPR000700">
    <property type="entry name" value="PAS-assoc_C"/>
</dbReference>
<evidence type="ECO:0000256" key="7">
    <source>
        <dbReference type="PROSITE-ProRule" id="PRU00169"/>
    </source>
</evidence>
<evidence type="ECO:0000256" key="4">
    <source>
        <dbReference type="ARBA" id="ARBA00022553"/>
    </source>
</evidence>
<feature type="transmembrane region" description="Helical" evidence="9">
    <location>
        <begin position="277"/>
        <end position="297"/>
    </location>
</feature>
<dbReference type="InterPro" id="IPR005467">
    <property type="entry name" value="His_kinase_dom"/>
</dbReference>
<evidence type="ECO:0000259" key="13">
    <source>
        <dbReference type="PROSITE" id="PS50113"/>
    </source>
</evidence>
<feature type="modified residue" description="4-aspartylphosphate" evidence="7">
    <location>
        <position position="1405"/>
    </location>
</feature>
<dbReference type="PROSITE" id="PS50109">
    <property type="entry name" value="HIS_KIN"/>
    <property type="match status" value="1"/>
</dbReference>
<dbReference type="Pfam" id="PF00672">
    <property type="entry name" value="HAMP"/>
    <property type="match status" value="1"/>
</dbReference>
<feature type="domain" description="Histidine kinase" evidence="10">
    <location>
        <begin position="894"/>
        <end position="1117"/>
    </location>
</feature>
<dbReference type="SMART" id="SM00387">
    <property type="entry name" value="HATPase_c"/>
    <property type="match status" value="1"/>
</dbReference>
<organism evidence="15 16">
    <name type="scientific">Litoribrevibacter euphylliae</name>
    <dbReference type="NCBI Taxonomy" id="1834034"/>
    <lineage>
        <taxon>Bacteria</taxon>
        <taxon>Pseudomonadati</taxon>
        <taxon>Pseudomonadota</taxon>
        <taxon>Gammaproteobacteria</taxon>
        <taxon>Oceanospirillales</taxon>
        <taxon>Oceanospirillaceae</taxon>
        <taxon>Litoribrevibacter</taxon>
    </lineage>
</organism>
<keyword evidence="6" id="KW-0418">Kinase</keyword>
<evidence type="ECO:0000259" key="14">
    <source>
        <dbReference type="PROSITE" id="PS50885"/>
    </source>
</evidence>
<dbReference type="EMBL" id="JBHRSZ010000001">
    <property type="protein sequence ID" value="MFC3149410.1"/>
    <property type="molecule type" value="Genomic_DNA"/>
</dbReference>
<keyword evidence="5" id="KW-0808">Transferase</keyword>
<dbReference type="EC" id="2.7.13.3" evidence="3"/>
<dbReference type="PROSITE" id="PS50112">
    <property type="entry name" value="PAS"/>
    <property type="match status" value="3"/>
</dbReference>
<dbReference type="Pfam" id="PF08447">
    <property type="entry name" value="PAS_3"/>
    <property type="match status" value="1"/>
</dbReference>
<evidence type="ECO:0000259" key="12">
    <source>
        <dbReference type="PROSITE" id="PS50112"/>
    </source>
</evidence>
<dbReference type="InterPro" id="IPR004358">
    <property type="entry name" value="Sig_transdc_His_kin-like_C"/>
</dbReference>
<dbReference type="InterPro" id="IPR001610">
    <property type="entry name" value="PAC"/>
</dbReference>
<dbReference type="Proteomes" id="UP001595476">
    <property type="component" value="Unassembled WGS sequence"/>
</dbReference>
<dbReference type="InterPro" id="IPR003661">
    <property type="entry name" value="HisK_dim/P_dom"/>
</dbReference>